<organism evidence="2 3">
    <name type="scientific">Saprolegnia parasitica (strain CBS 223.65)</name>
    <dbReference type="NCBI Taxonomy" id="695850"/>
    <lineage>
        <taxon>Eukaryota</taxon>
        <taxon>Sar</taxon>
        <taxon>Stramenopiles</taxon>
        <taxon>Oomycota</taxon>
        <taxon>Saprolegniomycetes</taxon>
        <taxon>Saprolegniales</taxon>
        <taxon>Saprolegniaceae</taxon>
        <taxon>Saprolegnia</taxon>
    </lineage>
</organism>
<feature type="region of interest" description="Disordered" evidence="1">
    <location>
        <begin position="130"/>
        <end position="159"/>
    </location>
</feature>
<evidence type="ECO:0000256" key="1">
    <source>
        <dbReference type="SAM" id="MobiDB-lite"/>
    </source>
</evidence>
<protein>
    <submittedName>
        <fullName evidence="2">Uncharacterized protein</fullName>
    </submittedName>
</protein>
<dbReference type="KEGG" id="spar:SPRG_19086"/>
<keyword evidence="3" id="KW-1185">Reference proteome</keyword>
<dbReference type="Proteomes" id="UP000030745">
    <property type="component" value="Unassembled WGS sequence"/>
</dbReference>
<feature type="region of interest" description="Disordered" evidence="1">
    <location>
        <begin position="250"/>
        <end position="273"/>
    </location>
</feature>
<accession>A0A067CUU3</accession>
<sequence length="293" mass="32585">MNKIGCILIRSMHPANGVAVGHVGLDEPAKVHVAVDAPPARAVAVFLPDLEHNGAVRQPVRVHPDHTGHDFADLGLAEGIFLGLWAFVDPPPPVQAALRVLGPLAAANRELRRGRRVAVLAVEGVHAGGNRRRHEHLTARRAANTEQRDDPTGATDRDNKRVHAVRRAKAFHRGQRNPCETVSWARVLDDAIDRWWQLRQDGADSRRLPCRKTPCEQLVVGVRPHANVREWQTIRVGIVGVGDQLLAKERRGARRQAQKRRPGLRRHSIGREIGRDNVLKHGRQARAFVGQHE</sequence>
<evidence type="ECO:0000313" key="2">
    <source>
        <dbReference type="EMBL" id="KDO34258.1"/>
    </source>
</evidence>
<dbReference type="AlphaFoldDB" id="A0A067CUU3"/>
<dbReference type="EMBL" id="KK583191">
    <property type="protein sequence ID" value="KDO34258.1"/>
    <property type="molecule type" value="Genomic_DNA"/>
</dbReference>
<evidence type="ECO:0000313" key="3">
    <source>
        <dbReference type="Proteomes" id="UP000030745"/>
    </source>
</evidence>
<feature type="compositionally biased region" description="Basic residues" evidence="1">
    <location>
        <begin position="251"/>
        <end position="268"/>
    </location>
</feature>
<dbReference type="VEuPathDB" id="FungiDB:SPRG_19086"/>
<gene>
    <name evidence="2" type="ORF">SPRG_19086</name>
</gene>
<feature type="compositionally biased region" description="Basic and acidic residues" evidence="1">
    <location>
        <begin position="146"/>
        <end position="159"/>
    </location>
</feature>
<name>A0A067CUU3_SAPPC</name>
<dbReference type="GeneID" id="24140531"/>
<proteinExistence type="predicted"/>
<dbReference type="RefSeq" id="XP_012195282.1">
    <property type="nucleotide sequence ID" value="XM_012339892.1"/>
</dbReference>
<reference evidence="2 3" key="1">
    <citation type="journal article" date="2013" name="PLoS Genet.">
        <title>Distinctive expansion of potential virulence genes in the genome of the oomycete fish pathogen Saprolegnia parasitica.</title>
        <authorList>
            <person name="Jiang R.H."/>
            <person name="de Bruijn I."/>
            <person name="Haas B.J."/>
            <person name="Belmonte R."/>
            <person name="Lobach L."/>
            <person name="Christie J."/>
            <person name="van den Ackerveken G."/>
            <person name="Bottin A."/>
            <person name="Bulone V."/>
            <person name="Diaz-Moreno S.M."/>
            <person name="Dumas B."/>
            <person name="Fan L."/>
            <person name="Gaulin E."/>
            <person name="Govers F."/>
            <person name="Grenville-Briggs L.J."/>
            <person name="Horner N.R."/>
            <person name="Levin J.Z."/>
            <person name="Mammella M."/>
            <person name="Meijer H.J."/>
            <person name="Morris P."/>
            <person name="Nusbaum C."/>
            <person name="Oome S."/>
            <person name="Phillips A.J."/>
            <person name="van Rooyen D."/>
            <person name="Rzeszutek E."/>
            <person name="Saraiva M."/>
            <person name="Secombes C.J."/>
            <person name="Seidl M.F."/>
            <person name="Snel B."/>
            <person name="Stassen J.H."/>
            <person name="Sykes S."/>
            <person name="Tripathy S."/>
            <person name="van den Berg H."/>
            <person name="Vega-Arreguin J.C."/>
            <person name="Wawra S."/>
            <person name="Young S.K."/>
            <person name="Zeng Q."/>
            <person name="Dieguez-Uribeondo J."/>
            <person name="Russ C."/>
            <person name="Tyler B.M."/>
            <person name="van West P."/>
        </authorList>
    </citation>
    <scope>NUCLEOTIDE SEQUENCE [LARGE SCALE GENOMIC DNA]</scope>
    <source>
        <strain evidence="2 3">CBS 223.65</strain>
    </source>
</reference>